<keyword evidence="3" id="KW-1185">Reference proteome</keyword>
<evidence type="ECO:0000256" key="1">
    <source>
        <dbReference type="SAM" id="SignalP"/>
    </source>
</evidence>
<evidence type="ECO:0000313" key="3">
    <source>
        <dbReference type="Proteomes" id="UP000316921"/>
    </source>
</evidence>
<proteinExistence type="predicted"/>
<sequence length="263" mass="28215" precursor="true">MIKLAVSGLGLASLLGIAMPAAPAVVLAPATVFMDSTLQEAGAWQTLVQAYDAAVEQWQAKYDEAGDLKVRRALRQEHPAIAYWGRVGALADAGEGRALVWQLENAGLAGHTGAEGRRVKAEVYGRLFPEHVAAEWFEAVVAHLASDRRAVGDELFERYLRSTIDSDALPEAKARALVTLGSWLLESDDAATAEGGWPLLERAASEFGATEAGAEAGDLIYVRRNLIVGAIAPDFEGTTIDGTTFHLADHRGKVVVLDFFGFW</sequence>
<dbReference type="SUPFAM" id="SSF52833">
    <property type="entry name" value="Thioredoxin-like"/>
    <property type="match status" value="1"/>
</dbReference>
<dbReference type="EMBL" id="CP036287">
    <property type="protein sequence ID" value="QDU65527.1"/>
    <property type="molecule type" value="Genomic_DNA"/>
</dbReference>
<name>A0A518BEW9_9BACT</name>
<protein>
    <submittedName>
        <fullName evidence="2">Uncharacterized protein</fullName>
    </submittedName>
</protein>
<dbReference type="KEGG" id="pbap:Pla133_05920"/>
<dbReference type="InterPro" id="IPR036249">
    <property type="entry name" value="Thioredoxin-like_sf"/>
</dbReference>
<reference evidence="2 3" key="1">
    <citation type="submission" date="2019-02" db="EMBL/GenBank/DDBJ databases">
        <title>Deep-cultivation of Planctomycetes and their phenomic and genomic characterization uncovers novel biology.</title>
        <authorList>
            <person name="Wiegand S."/>
            <person name="Jogler M."/>
            <person name="Boedeker C."/>
            <person name="Pinto D."/>
            <person name="Vollmers J."/>
            <person name="Rivas-Marin E."/>
            <person name="Kohn T."/>
            <person name="Peeters S.H."/>
            <person name="Heuer A."/>
            <person name="Rast P."/>
            <person name="Oberbeckmann S."/>
            <person name="Bunk B."/>
            <person name="Jeske O."/>
            <person name="Meyerdierks A."/>
            <person name="Storesund J.E."/>
            <person name="Kallscheuer N."/>
            <person name="Luecker S."/>
            <person name="Lage O.M."/>
            <person name="Pohl T."/>
            <person name="Merkel B.J."/>
            <person name="Hornburger P."/>
            <person name="Mueller R.-W."/>
            <person name="Bruemmer F."/>
            <person name="Labrenz M."/>
            <person name="Spormann A.M."/>
            <person name="Op den Camp H."/>
            <person name="Overmann J."/>
            <person name="Amann R."/>
            <person name="Jetten M.S.M."/>
            <person name="Mascher T."/>
            <person name="Medema M.H."/>
            <person name="Devos D.P."/>
            <person name="Kaster A.-K."/>
            <person name="Ovreas L."/>
            <person name="Rohde M."/>
            <person name="Galperin M.Y."/>
            <person name="Jogler C."/>
        </authorList>
    </citation>
    <scope>NUCLEOTIDE SEQUENCE [LARGE SCALE GENOMIC DNA]</scope>
    <source>
        <strain evidence="2 3">Pla133</strain>
    </source>
</reference>
<accession>A0A518BEW9</accession>
<dbReference type="RefSeq" id="WP_145062229.1">
    <property type="nucleotide sequence ID" value="NZ_CP036287.1"/>
</dbReference>
<dbReference type="Proteomes" id="UP000316921">
    <property type="component" value="Chromosome"/>
</dbReference>
<gene>
    <name evidence="2" type="ORF">Pla133_05920</name>
</gene>
<feature type="chain" id="PRO_5022108941" evidence="1">
    <location>
        <begin position="25"/>
        <end position="263"/>
    </location>
</feature>
<keyword evidence="1" id="KW-0732">Signal</keyword>
<organism evidence="2 3">
    <name type="scientific">Engelhardtia mirabilis</name>
    <dbReference type="NCBI Taxonomy" id="2528011"/>
    <lineage>
        <taxon>Bacteria</taxon>
        <taxon>Pseudomonadati</taxon>
        <taxon>Planctomycetota</taxon>
        <taxon>Planctomycetia</taxon>
        <taxon>Planctomycetia incertae sedis</taxon>
        <taxon>Engelhardtia</taxon>
    </lineage>
</organism>
<feature type="signal peptide" evidence="1">
    <location>
        <begin position="1"/>
        <end position="24"/>
    </location>
</feature>
<dbReference type="Gene3D" id="3.40.30.10">
    <property type="entry name" value="Glutaredoxin"/>
    <property type="match status" value="1"/>
</dbReference>
<evidence type="ECO:0000313" key="2">
    <source>
        <dbReference type="EMBL" id="QDU65527.1"/>
    </source>
</evidence>
<dbReference type="AlphaFoldDB" id="A0A518BEW9"/>